<comment type="caution">
    <text evidence="1">The sequence shown here is derived from an EMBL/GenBank/DDBJ whole genome shotgun (WGS) entry which is preliminary data.</text>
</comment>
<sequence>MHFCGDDFKRINVLTDYKSCCESSIPMPDCCGDVSSLELPNTDQQISDVYNLQAIGIDLLVSDFQYELLPFDFKLSEIIAFADSSPPILQNTPIYIFYQVFLI</sequence>
<keyword evidence="2" id="KW-1185">Reference proteome</keyword>
<reference evidence="2" key="1">
    <citation type="journal article" date="2019" name="Int. J. Syst. Evol. Microbiol.">
        <title>The Global Catalogue of Microorganisms (GCM) 10K type strain sequencing project: providing services to taxonomists for standard genome sequencing and annotation.</title>
        <authorList>
            <consortium name="The Broad Institute Genomics Platform"/>
            <consortium name="The Broad Institute Genome Sequencing Center for Infectious Disease"/>
            <person name="Wu L."/>
            <person name="Ma J."/>
        </authorList>
    </citation>
    <scope>NUCLEOTIDE SEQUENCE [LARGE SCALE GENOMIC DNA]</scope>
    <source>
        <strain evidence="2">CGMCC 1.12479</strain>
    </source>
</reference>
<accession>A0ABQ1M7W4</accession>
<proteinExistence type="predicted"/>
<dbReference type="Pfam" id="PF26622">
    <property type="entry name" value="DUF8199"/>
    <property type="match status" value="1"/>
</dbReference>
<gene>
    <name evidence="1" type="ORF">GCM10010993_09860</name>
</gene>
<dbReference type="EMBL" id="BMFD01000003">
    <property type="protein sequence ID" value="GGC33018.1"/>
    <property type="molecule type" value="Genomic_DNA"/>
</dbReference>
<dbReference type="Proteomes" id="UP000635885">
    <property type="component" value="Unassembled WGS sequence"/>
</dbReference>
<protein>
    <submittedName>
        <fullName evidence="1">Uncharacterized protein</fullName>
    </submittedName>
</protein>
<name>A0ABQ1M7W4_9BACT</name>
<evidence type="ECO:0000313" key="1">
    <source>
        <dbReference type="EMBL" id="GGC33018.1"/>
    </source>
</evidence>
<evidence type="ECO:0000313" key="2">
    <source>
        <dbReference type="Proteomes" id="UP000635885"/>
    </source>
</evidence>
<organism evidence="1 2">
    <name type="scientific">Belliella aquatica</name>
    <dbReference type="NCBI Taxonomy" id="1323734"/>
    <lineage>
        <taxon>Bacteria</taxon>
        <taxon>Pseudomonadati</taxon>
        <taxon>Bacteroidota</taxon>
        <taxon>Cytophagia</taxon>
        <taxon>Cytophagales</taxon>
        <taxon>Cyclobacteriaceae</taxon>
        <taxon>Belliella</taxon>
    </lineage>
</organism>
<dbReference type="InterPro" id="IPR058512">
    <property type="entry name" value="DUF8199"/>
</dbReference>